<dbReference type="PROSITE" id="PS50110">
    <property type="entry name" value="RESPONSE_REGULATORY"/>
    <property type="match status" value="1"/>
</dbReference>
<evidence type="ECO:0000256" key="6">
    <source>
        <dbReference type="HAMAP-Rule" id="MF_00099"/>
    </source>
</evidence>
<feature type="active site" evidence="6 7">
    <location>
        <position position="192"/>
    </location>
</feature>
<dbReference type="AlphaFoldDB" id="D3RVY9"/>
<evidence type="ECO:0000256" key="5">
    <source>
        <dbReference type="ARBA" id="ARBA00048267"/>
    </source>
</evidence>
<comment type="similarity">
    <text evidence="6">Belongs to the CheB family.</text>
</comment>
<organism evidence="11 12">
    <name type="scientific">Allochromatium vinosum (strain ATCC 17899 / DSM 180 / NBRC 103801 / NCIMB 10441 / D)</name>
    <name type="common">Chromatium vinosum</name>
    <dbReference type="NCBI Taxonomy" id="572477"/>
    <lineage>
        <taxon>Bacteria</taxon>
        <taxon>Pseudomonadati</taxon>
        <taxon>Pseudomonadota</taxon>
        <taxon>Gammaproteobacteria</taxon>
        <taxon>Chromatiales</taxon>
        <taxon>Chromatiaceae</taxon>
        <taxon>Allochromatium</taxon>
    </lineage>
</organism>
<dbReference type="HAMAP" id="MF_00099">
    <property type="entry name" value="CheB_chemtxs"/>
    <property type="match status" value="1"/>
</dbReference>
<dbReference type="Pfam" id="PF01339">
    <property type="entry name" value="CheB_methylest"/>
    <property type="match status" value="1"/>
</dbReference>
<evidence type="ECO:0000256" key="7">
    <source>
        <dbReference type="PROSITE-ProRule" id="PRU00050"/>
    </source>
</evidence>
<evidence type="ECO:0000256" key="4">
    <source>
        <dbReference type="ARBA" id="ARBA00022801"/>
    </source>
</evidence>
<feature type="active site" evidence="6 7">
    <location>
        <position position="166"/>
    </location>
</feature>
<dbReference type="FunFam" id="3.40.50.2300:FF:000060">
    <property type="entry name" value="Protein-glutamate methylesterase/protein-glutamine glutaminase"/>
    <property type="match status" value="1"/>
</dbReference>
<dbReference type="PROSITE" id="PS50122">
    <property type="entry name" value="CHEB"/>
    <property type="match status" value="1"/>
</dbReference>
<dbReference type="RefSeq" id="WP_012971424.1">
    <property type="nucleotide sequence ID" value="NC_013851.1"/>
</dbReference>
<dbReference type="OrthoDB" id="9793421at2"/>
<comment type="function">
    <text evidence="6">Involved in chemotaxis. Part of a chemotaxis signal transduction system that modulates chemotaxis in response to various stimuli. Catalyzes the demethylation of specific methylglutamate residues introduced into the chemoreceptors (methyl-accepting chemotaxis proteins or MCP) by CheR. Also mediates the irreversible deamidation of specific glutamine residues to glutamic acid.</text>
</comment>
<feature type="domain" description="CheB-type methylesterase" evidence="10">
    <location>
        <begin position="154"/>
        <end position="346"/>
    </location>
</feature>
<dbReference type="Gene3D" id="3.40.50.2300">
    <property type="match status" value="1"/>
</dbReference>
<proteinExistence type="inferred from homology"/>
<protein>
    <recommendedName>
        <fullName evidence="6">Protein-glutamate methylesterase/protein-glutamine glutaminase</fullName>
        <ecNumber evidence="6">3.1.1.61</ecNumber>
        <ecNumber evidence="6">3.5.1.44</ecNumber>
    </recommendedName>
</protein>
<accession>D3RVY9</accession>
<keyword evidence="1 6" id="KW-0963">Cytoplasm</keyword>
<dbReference type="Proteomes" id="UP000001441">
    <property type="component" value="Chromosome"/>
</dbReference>
<dbReference type="PIRSF" id="PIRSF000876">
    <property type="entry name" value="RR_chemtxs_CheB"/>
    <property type="match status" value="1"/>
</dbReference>
<dbReference type="NCBIfam" id="NF009206">
    <property type="entry name" value="PRK12555.1"/>
    <property type="match status" value="1"/>
</dbReference>
<feature type="domain" description="Response regulatory" evidence="9">
    <location>
        <begin position="3"/>
        <end position="120"/>
    </location>
</feature>
<evidence type="ECO:0000256" key="3">
    <source>
        <dbReference type="ARBA" id="ARBA00022553"/>
    </source>
</evidence>
<dbReference type="NCBIfam" id="NF001965">
    <property type="entry name" value="PRK00742.1"/>
    <property type="match status" value="1"/>
</dbReference>
<dbReference type="STRING" id="572477.Alvin_2233"/>
<feature type="modified residue" description="4-aspartylphosphate" evidence="6 8">
    <location>
        <position position="54"/>
    </location>
</feature>
<dbReference type="InterPro" id="IPR001789">
    <property type="entry name" value="Sig_transdc_resp-reg_receiver"/>
</dbReference>
<dbReference type="InterPro" id="IPR035909">
    <property type="entry name" value="CheB_C"/>
</dbReference>
<dbReference type="GO" id="GO:0006935">
    <property type="term" value="P:chemotaxis"/>
    <property type="evidence" value="ECO:0007669"/>
    <property type="project" value="UniProtKB-UniRule"/>
</dbReference>
<dbReference type="CDD" id="cd16432">
    <property type="entry name" value="CheB_Rec"/>
    <property type="match status" value="1"/>
</dbReference>
<dbReference type="SMART" id="SM00448">
    <property type="entry name" value="REC"/>
    <property type="match status" value="1"/>
</dbReference>
<comment type="domain">
    <text evidence="6">Contains a C-terminal catalytic domain, and an N-terminal region which modulates catalytic activity.</text>
</comment>
<dbReference type="InterPro" id="IPR000673">
    <property type="entry name" value="Sig_transdc_resp-reg_Me-estase"/>
</dbReference>
<dbReference type="PANTHER" id="PTHR42872:SF6">
    <property type="entry name" value="PROTEIN-GLUTAMATE METHYLESTERASE_PROTEIN-GLUTAMINE GLUTAMINASE"/>
    <property type="match status" value="1"/>
</dbReference>
<dbReference type="EC" id="3.5.1.44" evidence="6"/>
<dbReference type="GO" id="GO:0000156">
    <property type="term" value="F:phosphorelay response regulator activity"/>
    <property type="evidence" value="ECO:0007669"/>
    <property type="project" value="InterPro"/>
</dbReference>
<sequence length="349" mass="37715">MIRVLVVDDSALMRQLLTEILESAPDIEVVGSAQDPYVARERIKALDPDVLTLDVEMPRMDGLTFLRNLMRLRPMPVVMVSSLTERGAEVTLHALELGAVDFVRKPDGPIAAGMREYADELIEKIRIAATIRVRPLQVAPAMTTESQPRAIPSFRTTDRVLAIGASTGGTEAIKEVLMRLPPDTPGVVIAQHIPAGFSTAFAERMNRQTGLVVKEAADGDRIMLGHAYIAPGDYHLQLARDGARYVCRLDRSEPVNRHRPSVDVLFRSVAKTAGTNAAAALLTGMGADGAQGLKELYDLGVHTIAQDEATSVVWGMPGEAVKRGGAVEVLPLRDIAAALLKGLTAKRKH</sequence>
<comment type="catalytic activity">
    <reaction evidence="5 6">
        <text>[protein]-L-glutamate 5-O-methyl ester + H2O = L-glutamyl-[protein] + methanol + H(+)</text>
        <dbReference type="Rhea" id="RHEA:23236"/>
        <dbReference type="Rhea" id="RHEA-COMP:10208"/>
        <dbReference type="Rhea" id="RHEA-COMP:10311"/>
        <dbReference type="ChEBI" id="CHEBI:15377"/>
        <dbReference type="ChEBI" id="CHEBI:15378"/>
        <dbReference type="ChEBI" id="CHEBI:17790"/>
        <dbReference type="ChEBI" id="CHEBI:29973"/>
        <dbReference type="ChEBI" id="CHEBI:82795"/>
        <dbReference type="EC" id="3.1.1.61"/>
    </reaction>
</comment>
<feature type="active site" evidence="6 7">
    <location>
        <position position="288"/>
    </location>
</feature>
<keyword evidence="2 6" id="KW-0145">Chemotaxis</keyword>
<evidence type="ECO:0000256" key="1">
    <source>
        <dbReference type="ARBA" id="ARBA00022490"/>
    </source>
</evidence>
<evidence type="ECO:0000259" key="9">
    <source>
        <dbReference type="PROSITE" id="PS50110"/>
    </source>
</evidence>
<gene>
    <name evidence="6" type="primary">cheB</name>
    <name evidence="11" type="ordered locus">Alvin_2233</name>
</gene>
<dbReference type="SUPFAM" id="SSF52738">
    <property type="entry name" value="Methylesterase CheB, C-terminal domain"/>
    <property type="match status" value="1"/>
</dbReference>
<dbReference type="GO" id="GO:0050568">
    <property type="term" value="F:protein-glutamine glutaminase activity"/>
    <property type="evidence" value="ECO:0007669"/>
    <property type="project" value="UniProtKB-UniRule"/>
</dbReference>
<dbReference type="InterPro" id="IPR008248">
    <property type="entry name" value="CheB-like"/>
</dbReference>
<keyword evidence="12" id="KW-1185">Reference proteome</keyword>
<dbReference type="SUPFAM" id="SSF52172">
    <property type="entry name" value="CheY-like"/>
    <property type="match status" value="1"/>
</dbReference>
<name>D3RVY9_ALLVD</name>
<dbReference type="GO" id="GO:0008984">
    <property type="term" value="F:protein-glutamate methylesterase activity"/>
    <property type="evidence" value="ECO:0007669"/>
    <property type="project" value="UniProtKB-UniRule"/>
</dbReference>
<dbReference type="InterPro" id="IPR011006">
    <property type="entry name" value="CheY-like_superfamily"/>
</dbReference>
<evidence type="ECO:0000313" key="12">
    <source>
        <dbReference type="Proteomes" id="UP000001441"/>
    </source>
</evidence>
<evidence type="ECO:0000256" key="2">
    <source>
        <dbReference type="ARBA" id="ARBA00022500"/>
    </source>
</evidence>
<evidence type="ECO:0000313" key="11">
    <source>
        <dbReference type="EMBL" id="ADC63152.1"/>
    </source>
</evidence>
<comment type="PTM">
    <text evidence="6">Phosphorylated by CheA. Phosphorylation of the N-terminal regulatory domain activates the methylesterase activity.</text>
</comment>
<dbReference type="KEGG" id="alv:Alvin_2233"/>
<dbReference type="EMBL" id="CP001896">
    <property type="protein sequence ID" value="ADC63152.1"/>
    <property type="molecule type" value="Genomic_DNA"/>
</dbReference>
<comment type="subcellular location">
    <subcellularLocation>
        <location evidence="6">Cytoplasm</location>
    </subcellularLocation>
</comment>
<keyword evidence="3 6" id="KW-0597">Phosphoprotein</keyword>
<evidence type="ECO:0000256" key="8">
    <source>
        <dbReference type="PROSITE-ProRule" id="PRU00169"/>
    </source>
</evidence>
<evidence type="ECO:0000259" key="10">
    <source>
        <dbReference type="PROSITE" id="PS50122"/>
    </source>
</evidence>
<reference evidence="11 12" key="1">
    <citation type="journal article" date="2011" name="Stand. Genomic Sci.">
        <title>Complete genome sequence of Allochromatium vinosum DSM 180(T).</title>
        <authorList>
            <person name="Weissgerber T."/>
            <person name="Zigann R."/>
            <person name="Bruce D."/>
            <person name="Chang Y.J."/>
            <person name="Detter J.C."/>
            <person name="Han C."/>
            <person name="Hauser L."/>
            <person name="Jeffries C.D."/>
            <person name="Land M."/>
            <person name="Munk A.C."/>
            <person name="Tapia R."/>
            <person name="Dahl C."/>
        </authorList>
    </citation>
    <scope>NUCLEOTIDE SEQUENCE [LARGE SCALE GENOMIC DNA]</scope>
    <source>
        <strain evidence="12">ATCC 17899 / DSM 180 / NBRC 103801 / NCIMB 10441 / D</strain>
    </source>
</reference>
<keyword evidence="4 6" id="KW-0378">Hydrolase</keyword>
<dbReference type="EC" id="3.1.1.61" evidence="6"/>
<dbReference type="Pfam" id="PF00072">
    <property type="entry name" value="Response_reg"/>
    <property type="match status" value="1"/>
</dbReference>
<dbReference type="PANTHER" id="PTHR42872">
    <property type="entry name" value="PROTEIN-GLUTAMATE METHYLESTERASE/PROTEIN-GLUTAMINE GLUTAMINASE"/>
    <property type="match status" value="1"/>
</dbReference>
<dbReference type="Gene3D" id="3.40.50.180">
    <property type="entry name" value="Methylesterase CheB, C-terminal domain"/>
    <property type="match status" value="1"/>
</dbReference>
<comment type="catalytic activity">
    <reaction evidence="6">
        <text>L-glutaminyl-[protein] + H2O = L-glutamyl-[protein] + NH4(+)</text>
        <dbReference type="Rhea" id="RHEA:16441"/>
        <dbReference type="Rhea" id="RHEA-COMP:10207"/>
        <dbReference type="Rhea" id="RHEA-COMP:10208"/>
        <dbReference type="ChEBI" id="CHEBI:15377"/>
        <dbReference type="ChEBI" id="CHEBI:28938"/>
        <dbReference type="ChEBI" id="CHEBI:29973"/>
        <dbReference type="ChEBI" id="CHEBI:30011"/>
        <dbReference type="EC" id="3.5.1.44"/>
    </reaction>
</comment>
<dbReference type="CDD" id="cd17541">
    <property type="entry name" value="REC_CheB-like"/>
    <property type="match status" value="1"/>
</dbReference>
<dbReference type="HOGENOM" id="CLU_000445_51_0_6"/>
<dbReference type="eggNOG" id="COG2201">
    <property type="taxonomic scope" value="Bacteria"/>
</dbReference>
<dbReference type="GO" id="GO:0005737">
    <property type="term" value="C:cytoplasm"/>
    <property type="evidence" value="ECO:0007669"/>
    <property type="project" value="UniProtKB-SubCell"/>
</dbReference>